<dbReference type="SUPFAM" id="SSF52440">
    <property type="entry name" value="PreATP-grasp domain"/>
    <property type="match status" value="1"/>
</dbReference>
<dbReference type="UniPathway" id="UPA00074">
    <property type="reaction ID" value="UER00942"/>
</dbReference>
<dbReference type="Pfam" id="PF17769">
    <property type="entry name" value="PurK_C"/>
    <property type="match status" value="1"/>
</dbReference>
<dbReference type="FunFam" id="3.30.470.20:FF:000037">
    <property type="entry name" value="Phosphoribosylaminoimidazole carboxylase, chloroplastic"/>
    <property type="match status" value="1"/>
</dbReference>
<dbReference type="GO" id="GO:0005524">
    <property type="term" value="F:ATP binding"/>
    <property type="evidence" value="ECO:0007669"/>
    <property type="project" value="UniProtKB-UniRule"/>
</dbReference>
<comment type="similarity">
    <text evidence="6 7">Belongs to the PurK/PurT family.</text>
</comment>
<dbReference type="Pfam" id="PF22660">
    <property type="entry name" value="RS_preATP-grasp-like"/>
    <property type="match status" value="1"/>
</dbReference>
<dbReference type="InterPro" id="IPR005875">
    <property type="entry name" value="PurK"/>
</dbReference>
<dbReference type="GO" id="GO:0004638">
    <property type="term" value="F:phosphoribosylaminoimidazole carboxylase activity"/>
    <property type="evidence" value="ECO:0007669"/>
    <property type="project" value="InterPro"/>
</dbReference>
<dbReference type="NCBIfam" id="NF004675">
    <property type="entry name" value="PRK06019.1-1"/>
    <property type="match status" value="1"/>
</dbReference>
<keyword evidence="2 6" id="KW-0658">Purine biosynthesis</keyword>
<comment type="caution">
    <text evidence="9">The sequence shown here is derived from an EMBL/GenBank/DDBJ whole genome shotgun (WGS) entry which is preliminary data.</text>
</comment>
<dbReference type="NCBIfam" id="NF004679">
    <property type="entry name" value="PRK06019.1-5"/>
    <property type="match status" value="1"/>
</dbReference>
<dbReference type="GO" id="GO:0034028">
    <property type="term" value="F:5-(carboxyamino)imidazole ribonucleotide synthase activity"/>
    <property type="evidence" value="ECO:0007669"/>
    <property type="project" value="UniProtKB-UniRule"/>
</dbReference>
<keyword evidence="5 9" id="KW-0456">Lyase</keyword>
<dbReference type="PANTHER" id="PTHR11609">
    <property type="entry name" value="PURINE BIOSYNTHESIS PROTEIN 6/7, PUR6/7"/>
    <property type="match status" value="1"/>
</dbReference>
<evidence type="ECO:0000256" key="7">
    <source>
        <dbReference type="RuleBase" id="RU361200"/>
    </source>
</evidence>
<sequence>MHDFISKKVGIIGGGQLGKMLVSEAAKMGIYTVILDPDEDSVAASLANEKIVASFDNHAALLKIANRTDILTCEFEHISTEALKYLENKGFTVYPTAEKLETIQNKFNQKTKLRKHGIPVGDYLKADGIEGIKDAVKIFDYPVVLKTSTGAYDGKGNSIIKCEEDIEKAFMELGGNADSIYVEKFIPFVKEISILCCGDMNGELVIYPIAENIHKNSILYDTSVPAMINESQTIKAIEIAKKVYNIFGSVGMLCVEMFLTTNGELLVNEIAPRPHNSGHYTIEGCITSQFENHIRAVVGLPLGRTDLIMPTVMRNILGENGYKGVPVVEGAYKVLAIDGLKLHIYGKKETKPNRKMGHLTITAPTLDKAREKADRACKIIRIISK</sequence>
<dbReference type="HAMAP" id="MF_01928">
    <property type="entry name" value="PurK"/>
    <property type="match status" value="1"/>
</dbReference>
<protein>
    <recommendedName>
        <fullName evidence="6 7">N5-carboxyaminoimidazole ribonucleotide synthase</fullName>
        <shortName evidence="6 7">N5-CAIR synthase</shortName>
        <ecNumber evidence="6 7">6.3.4.18</ecNumber>
    </recommendedName>
    <alternativeName>
        <fullName evidence="6 7">5-(carboxyamino)imidazole ribonucleotide synthetase</fullName>
    </alternativeName>
</protein>
<feature type="binding site" evidence="6">
    <location>
        <position position="214"/>
    </location>
    <ligand>
        <name>ATP</name>
        <dbReference type="ChEBI" id="CHEBI:30616"/>
    </ligand>
</feature>
<dbReference type="NCBIfam" id="TIGR01161">
    <property type="entry name" value="purK"/>
    <property type="match status" value="1"/>
</dbReference>
<dbReference type="InterPro" id="IPR003135">
    <property type="entry name" value="ATP-grasp_carboxylate-amine"/>
</dbReference>
<dbReference type="InterPro" id="IPR040686">
    <property type="entry name" value="PurK_C"/>
</dbReference>
<name>A0A371AWZ9_9FIRM</name>
<evidence type="ECO:0000256" key="6">
    <source>
        <dbReference type="HAMAP-Rule" id="MF_01928"/>
    </source>
</evidence>
<evidence type="ECO:0000256" key="4">
    <source>
        <dbReference type="ARBA" id="ARBA00022840"/>
    </source>
</evidence>
<dbReference type="SUPFAM" id="SSF51246">
    <property type="entry name" value="Rudiment single hybrid motif"/>
    <property type="match status" value="1"/>
</dbReference>
<dbReference type="EMBL" id="QRCT01000015">
    <property type="protein sequence ID" value="RDU24114.1"/>
    <property type="molecule type" value="Genomic_DNA"/>
</dbReference>
<reference evidence="9 10" key="1">
    <citation type="submission" date="2018-07" db="EMBL/GenBank/DDBJ databases">
        <title>Anaerosacharophilus polymeroproducens gen. nov. sp. nov., an anaerobic bacterium isolated from salt field.</title>
        <authorList>
            <person name="Kim W."/>
            <person name="Yang S.-H."/>
            <person name="Oh J."/>
            <person name="Lee J.-H."/>
            <person name="Kwon K.K."/>
        </authorList>
    </citation>
    <scope>NUCLEOTIDE SEQUENCE [LARGE SCALE GENOMIC DNA]</scope>
    <source>
        <strain evidence="9 10">MCWD5</strain>
    </source>
</reference>
<comment type="caution">
    <text evidence="6">Lacks conserved residue(s) required for the propagation of feature annotation.</text>
</comment>
<evidence type="ECO:0000313" key="9">
    <source>
        <dbReference type="EMBL" id="RDU24114.1"/>
    </source>
</evidence>
<dbReference type="Gene3D" id="3.30.1490.20">
    <property type="entry name" value="ATP-grasp fold, A domain"/>
    <property type="match status" value="1"/>
</dbReference>
<comment type="subunit">
    <text evidence="6 7">Homodimer.</text>
</comment>
<evidence type="ECO:0000259" key="8">
    <source>
        <dbReference type="PROSITE" id="PS50975"/>
    </source>
</evidence>
<dbReference type="GO" id="GO:0005829">
    <property type="term" value="C:cytosol"/>
    <property type="evidence" value="ECO:0007669"/>
    <property type="project" value="TreeGrafter"/>
</dbReference>
<dbReference type="InterPro" id="IPR013815">
    <property type="entry name" value="ATP_grasp_subdomain_1"/>
</dbReference>
<feature type="binding site" evidence="6">
    <location>
        <begin position="183"/>
        <end position="186"/>
    </location>
    <ligand>
        <name>ATP</name>
        <dbReference type="ChEBI" id="CHEBI:30616"/>
    </ligand>
</feature>
<keyword evidence="3" id="KW-0210">Decarboxylase</keyword>
<keyword evidence="1 6" id="KW-0547">Nucleotide-binding</keyword>
<dbReference type="Proteomes" id="UP000255036">
    <property type="component" value="Unassembled WGS sequence"/>
</dbReference>
<feature type="binding site" evidence="6">
    <location>
        <position position="191"/>
    </location>
    <ligand>
        <name>ATP</name>
        <dbReference type="ChEBI" id="CHEBI:30616"/>
    </ligand>
</feature>
<dbReference type="InterPro" id="IPR016185">
    <property type="entry name" value="PreATP-grasp_dom_sf"/>
</dbReference>
<feature type="binding site" evidence="6">
    <location>
        <begin position="268"/>
        <end position="269"/>
    </location>
    <ligand>
        <name>ATP</name>
        <dbReference type="ChEBI" id="CHEBI:30616"/>
    </ligand>
</feature>
<comment type="function">
    <text evidence="6">Catalyzes the ATP-dependent conversion of 5-aminoimidazole ribonucleotide (AIR) and HCO(3)(-) to N5-carboxyaminoimidazole ribonucleotide (N5-CAIR).</text>
</comment>
<dbReference type="PANTHER" id="PTHR11609:SF5">
    <property type="entry name" value="PHOSPHORIBOSYLAMINOIMIDAZOLE CARBOXYLASE"/>
    <property type="match status" value="1"/>
</dbReference>
<comment type="catalytic activity">
    <reaction evidence="6 7">
        <text>5-amino-1-(5-phospho-beta-D-ribosyl)imidazole + hydrogencarbonate + ATP = 5-carboxyamino-1-(5-phospho-D-ribosyl)imidazole + ADP + phosphate + 2 H(+)</text>
        <dbReference type="Rhea" id="RHEA:19317"/>
        <dbReference type="ChEBI" id="CHEBI:15378"/>
        <dbReference type="ChEBI" id="CHEBI:17544"/>
        <dbReference type="ChEBI" id="CHEBI:30616"/>
        <dbReference type="ChEBI" id="CHEBI:43474"/>
        <dbReference type="ChEBI" id="CHEBI:58730"/>
        <dbReference type="ChEBI" id="CHEBI:137981"/>
        <dbReference type="ChEBI" id="CHEBI:456216"/>
        <dbReference type="EC" id="6.3.4.18"/>
    </reaction>
</comment>
<dbReference type="InterPro" id="IPR011761">
    <property type="entry name" value="ATP-grasp"/>
</dbReference>
<dbReference type="Pfam" id="PF02222">
    <property type="entry name" value="ATP-grasp"/>
    <property type="match status" value="1"/>
</dbReference>
<evidence type="ECO:0000256" key="1">
    <source>
        <dbReference type="ARBA" id="ARBA00022741"/>
    </source>
</evidence>
<proteinExistence type="inferred from homology"/>
<organism evidence="9 10">
    <name type="scientific">Anaerosacchariphilus polymeriproducens</name>
    <dbReference type="NCBI Taxonomy" id="1812858"/>
    <lineage>
        <taxon>Bacteria</taxon>
        <taxon>Bacillati</taxon>
        <taxon>Bacillota</taxon>
        <taxon>Clostridia</taxon>
        <taxon>Lachnospirales</taxon>
        <taxon>Lachnospiraceae</taxon>
        <taxon>Anaerosacchariphilus</taxon>
    </lineage>
</organism>
<dbReference type="Gene3D" id="3.30.470.20">
    <property type="entry name" value="ATP-grasp fold, B domain"/>
    <property type="match status" value="1"/>
</dbReference>
<gene>
    <name evidence="6 7 9" type="primary">purK</name>
    <name evidence="9" type="ORF">DWV06_06125</name>
</gene>
<dbReference type="Gene3D" id="3.40.50.20">
    <property type="match status" value="1"/>
</dbReference>
<accession>A0A371AWZ9</accession>
<dbReference type="PROSITE" id="PS50975">
    <property type="entry name" value="ATP_GRASP"/>
    <property type="match status" value="1"/>
</dbReference>
<evidence type="ECO:0000256" key="3">
    <source>
        <dbReference type="ARBA" id="ARBA00022793"/>
    </source>
</evidence>
<evidence type="ECO:0000313" key="10">
    <source>
        <dbReference type="Proteomes" id="UP000255036"/>
    </source>
</evidence>
<evidence type="ECO:0000256" key="5">
    <source>
        <dbReference type="ARBA" id="ARBA00023239"/>
    </source>
</evidence>
<dbReference type="RefSeq" id="WP_115481301.1">
    <property type="nucleotide sequence ID" value="NZ_QRCT01000015.1"/>
</dbReference>
<dbReference type="InterPro" id="IPR011054">
    <property type="entry name" value="Rudment_hybrid_motif"/>
</dbReference>
<dbReference type="AlphaFoldDB" id="A0A371AWZ9"/>
<dbReference type="SUPFAM" id="SSF56059">
    <property type="entry name" value="Glutathione synthetase ATP-binding domain-like"/>
    <property type="match status" value="1"/>
</dbReference>
<dbReference type="EC" id="6.3.4.18" evidence="6 7"/>
<feature type="domain" description="ATP-grasp" evidence="8">
    <location>
        <begin position="110"/>
        <end position="298"/>
    </location>
</feature>
<dbReference type="InterPro" id="IPR054350">
    <property type="entry name" value="PurT/PurK_preATP-grasp"/>
</dbReference>
<dbReference type="GO" id="GO:0006189">
    <property type="term" value="P:'de novo' IMP biosynthetic process"/>
    <property type="evidence" value="ECO:0007669"/>
    <property type="project" value="UniProtKB-UniRule"/>
</dbReference>
<dbReference type="GO" id="GO:0046872">
    <property type="term" value="F:metal ion binding"/>
    <property type="evidence" value="ECO:0007669"/>
    <property type="project" value="InterPro"/>
</dbReference>
<dbReference type="OrthoDB" id="9804625at2"/>
<keyword evidence="10" id="KW-1185">Reference proteome</keyword>
<feature type="binding site" evidence="6">
    <location>
        <position position="146"/>
    </location>
    <ligand>
        <name>ATP</name>
        <dbReference type="ChEBI" id="CHEBI:30616"/>
    </ligand>
</feature>
<comment type="pathway">
    <text evidence="6 7">Purine metabolism; IMP biosynthesis via de novo pathway; 5-amino-1-(5-phospho-D-ribosyl)imidazole-4-carboxylate from 5-amino-1-(5-phospho-D-ribosyl)imidazole (N5-CAIR route): step 1/2.</text>
</comment>
<comment type="function">
    <text evidence="7">Catalyzes the ATP-dependent conversion of 5-aminoimidazole ribonucleotide (AIR) and HCO(3)- to N5-carboxyaminoimidazole ribonucleotide (N5-CAIR).</text>
</comment>
<keyword evidence="4 6" id="KW-0067">ATP-binding</keyword>
<keyword evidence="6 7" id="KW-0436">Ligase</keyword>
<feature type="binding site" evidence="6">
    <location>
        <position position="106"/>
    </location>
    <ligand>
        <name>ATP</name>
        <dbReference type="ChEBI" id="CHEBI:30616"/>
    </ligand>
</feature>
<evidence type="ECO:0000256" key="2">
    <source>
        <dbReference type="ARBA" id="ARBA00022755"/>
    </source>
</evidence>